<feature type="compositionally biased region" description="Basic and acidic residues" evidence="6">
    <location>
        <begin position="224"/>
        <end position="233"/>
    </location>
</feature>
<feature type="domain" description="HSF-type DNA-binding" evidence="7">
    <location>
        <begin position="54"/>
        <end position="78"/>
    </location>
</feature>
<evidence type="ECO:0000313" key="9">
    <source>
        <dbReference type="Proteomes" id="UP000244406"/>
    </source>
</evidence>
<dbReference type="Gene3D" id="1.10.10.10">
    <property type="entry name" value="Winged helix-like DNA-binding domain superfamily/Winged helix DNA-binding domain"/>
    <property type="match status" value="1"/>
</dbReference>
<dbReference type="PRINTS" id="PR00056">
    <property type="entry name" value="HSFDOMAIN"/>
</dbReference>
<evidence type="ECO:0000256" key="5">
    <source>
        <dbReference type="RuleBase" id="RU004020"/>
    </source>
</evidence>
<dbReference type="InterPro" id="IPR036390">
    <property type="entry name" value="WH_DNA-bd_sf"/>
</dbReference>
<dbReference type="PROSITE" id="PS00434">
    <property type="entry name" value="HSF_DOMAIN"/>
    <property type="match status" value="1"/>
</dbReference>
<dbReference type="GO" id="GO:0005634">
    <property type="term" value="C:nucleus"/>
    <property type="evidence" value="ECO:0007669"/>
    <property type="project" value="UniProtKB-SubCell"/>
</dbReference>
<dbReference type="PANTHER" id="PTHR10015:SF427">
    <property type="entry name" value="HEAT SHOCK FACTOR PROTEIN"/>
    <property type="match status" value="1"/>
</dbReference>
<feature type="compositionally biased region" description="Basic and acidic residues" evidence="6">
    <location>
        <begin position="461"/>
        <end position="473"/>
    </location>
</feature>
<keyword evidence="3" id="KW-0238">DNA-binding</keyword>
<evidence type="ECO:0000256" key="6">
    <source>
        <dbReference type="SAM" id="MobiDB-lite"/>
    </source>
</evidence>
<dbReference type="GeneID" id="37001415"/>
<feature type="region of interest" description="Disordered" evidence="6">
    <location>
        <begin position="333"/>
        <end position="473"/>
    </location>
</feature>
<reference evidence="8 9" key="1">
    <citation type="submission" date="2017-12" db="EMBL/GenBank/DDBJ databases">
        <title>Genome Sequence of the Amphotericin B-resistant Candida duobushaemulonii strain, B09383.</title>
        <authorList>
            <person name="Chow N.A."/>
            <person name="Gade L."/>
            <person name="Batra D."/>
            <person name="Rowe L.A."/>
            <person name="Loparev V.N."/>
            <person name="Litvintseva A.P."/>
        </authorList>
    </citation>
    <scope>NUCLEOTIDE SEQUENCE [LARGE SCALE GENOMIC DNA]</scope>
    <source>
        <strain evidence="8 9">B09383</strain>
    </source>
</reference>
<gene>
    <name evidence="8" type="ORF">CXQ87_001415</name>
</gene>
<feature type="compositionally biased region" description="Basic and acidic residues" evidence="6">
    <location>
        <begin position="253"/>
        <end position="272"/>
    </location>
</feature>
<dbReference type="EMBL" id="PKFP01000008">
    <property type="protein sequence ID" value="PVH18485.1"/>
    <property type="molecule type" value="Genomic_DNA"/>
</dbReference>
<dbReference type="InterPro" id="IPR000232">
    <property type="entry name" value="HSF_DNA-bd"/>
</dbReference>
<accession>A0A2V1AL48</accession>
<evidence type="ECO:0000259" key="7">
    <source>
        <dbReference type="PROSITE" id="PS00434"/>
    </source>
</evidence>
<evidence type="ECO:0000256" key="3">
    <source>
        <dbReference type="ARBA" id="ARBA00023125"/>
    </source>
</evidence>
<feature type="region of interest" description="Disordered" evidence="6">
    <location>
        <begin position="115"/>
        <end position="145"/>
    </location>
</feature>
<feature type="compositionally biased region" description="Low complexity" evidence="6">
    <location>
        <begin position="422"/>
        <end position="439"/>
    </location>
</feature>
<dbReference type="PANTHER" id="PTHR10015">
    <property type="entry name" value="HEAT SHOCK TRANSCRIPTION FACTOR"/>
    <property type="match status" value="1"/>
</dbReference>
<comment type="similarity">
    <text evidence="2 5">Belongs to the HSF family.</text>
</comment>
<dbReference type="AlphaFoldDB" id="A0A2V1AL48"/>
<feature type="compositionally biased region" description="Low complexity" evidence="6">
    <location>
        <begin position="345"/>
        <end position="377"/>
    </location>
</feature>
<sequence>MTPKSDPPVKKNAFVHKLYGMLNNPKLAHLIWWTGPDDSNTFALYPSKEFADALSDYFKHGNVASFVRQLHMYGFHKISDPQSAYHDKDSPIWEFRHSSGKFKKNDESSLVYIKRRSSSNSSRNSSVLESENNHNPTSNNHHLHRSHDPQVAYYHARPHPYPYYYPQWQVPVHGPVYQGPPHHNGPNGPPLPPVPSPYPPEHYPVILPPPTPKEKPASPTPKRRSYEEVRYQQHPEQPLRYSHSTSSLPTYHDPPRSDETLQFRKPWDQPHDRRPRHPSLLFDPLAPPRSNDTIKLPPLGSSPPAQSVSRPSLSSIPIRKSVYDKLRPSLIELHASGHPGGSRTFDSMGSNSSSIFSGASSISSLSSGGRSSFGSISHLVDDRKSSLAPHEQPSPQMHPPGVSTILEERESSEQIPHQLPQSSSSTETTEASGAMSTPKPSTPKPVSPSFKGKVSYLLEDTDGHALKRQKREA</sequence>
<evidence type="ECO:0000256" key="4">
    <source>
        <dbReference type="ARBA" id="ARBA00023242"/>
    </source>
</evidence>
<keyword evidence="4" id="KW-0539">Nucleus</keyword>
<dbReference type="GO" id="GO:0003700">
    <property type="term" value="F:DNA-binding transcription factor activity"/>
    <property type="evidence" value="ECO:0007669"/>
    <property type="project" value="InterPro"/>
</dbReference>
<organism evidence="8 9">
    <name type="scientific">Candidozyma duobushaemuli</name>
    <dbReference type="NCBI Taxonomy" id="1231522"/>
    <lineage>
        <taxon>Eukaryota</taxon>
        <taxon>Fungi</taxon>
        <taxon>Dikarya</taxon>
        <taxon>Ascomycota</taxon>
        <taxon>Saccharomycotina</taxon>
        <taxon>Pichiomycetes</taxon>
        <taxon>Metschnikowiaceae</taxon>
        <taxon>Candidozyma</taxon>
    </lineage>
</organism>
<feature type="compositionally biased region" description="Polar residues" evidence="6">
    <location>
        <begin position="303"/>
        <end position="315"/>
    </location>
</feature>
<feature type="compositionally biased region" description="Polar residues" evidence="6">
    <location>
        <begin position="127"/>
        <end position="140"/>
    </location>
</feature>
<evidence type="ECO:0000256" key="2">
    <source>
        <dbReference type="ARBA" id="ARBA00006403"/>
    </source>
</evidence>
<dbReference type="GO" id="GO:0043565">
    <property type="term" value="F:sequence-specific DNA binding"/>
    <property type="evidence" value="ECO:0007669"/>
    <property type="project" value="InterPro"/>
</dbReference>
<keyword evidence="9" id="KW-1185">Reference proteome</keyword>
<dbReference type="RefSeq" id="XP_025339425.1">
    <property type="nucleotide sequence ID" value="XM_025479952.1"/>
</dbReference>
<feature type="compositionally biased region" description="Pro residues" evidence="6">
    <location>
        <begin position="187"/>
        <end position="211"/>
    </location>
</feature>
<dbReference type="VEuPathDB" id="FungiDB:CXQ87_001415"/>
<feature type="region of interest" description="Disordered" evidence="6">
    <location>
        <begin position="176"/>
        <end position="317"/>
    </location>
</feature>
<dbReference type="Pfam" id="PF00447">
    <property type="entry name" value="HSF_DNA-bind"/>
    <property type="match status" value="1"/>
</dbReference>
<dbReference type="InterPro" id="IPR036388">
    <property type="entry name" value="WH-like_DNA-bd_sf"/>
</dbReference>
<dbReference type="Proteomes" id="UP000244406">
    <property type="component" value="Unassembled WGS sequence"/>
</dbReference>
<name>A0A2V1AL48_9ASCO</name>
<comment type="subcellular location">
    <subcellularLocation>
        <location evidence="1">Nucleus</location>
    </subcellularLocation>
</comment>
<dbReference type="SUPFAM" id="SSF46785">
    <property type="entry name" value="Winged helix' DNA-binding domain"/>
    <property type="match status" value="1"/>
</dbReference>
<evidence type="ECO:0000313" key="8">
    <source>
        <dbReference type="EMBL" id="PVH18485.1"/>
    </source>
</evidence>
<protein>
    <recommendedName>
        <fullName evidence="7">HSF-type DNA-binding domain-containing protein</fullName>
    </recommendedName>
</protein>
<comment type="caution">
    <text evidence="8">The sequence shown here is derived from an EMBL/GenBank/DDBJ whole genome shotgun (WGS) entry which is preliminary data.</text>
</comment>
<dbReference type="SMART" id="SM00415">
    <property type="entry name" value="HSF"/>
    <property type="match status" value="1"/>
</dbReference>
<evidence type="ECO:0000256" key="1">
    <source>
        <dbReference type="ARBA" id="ARBA00004123"/>
    </source>
</evidence>
<proteinExistence type="inferred from homology"/>